<feature type="domain" description="Nucleoside phosphorylase" evidence="4">
    <location>
        <begin position="37"/>
        <end position="274"/>
    </location>
</feature>
<dbReference type="GO" id="GO:0004731">
    <property type="term" value="F:purine-nucleoside phosphorylase activity"/>
    <property type="evidence" value="ECO:0007669"/>
    <property type="project" value="TreeGrafter"/>
</dbReference>
<protein>
    <recommendedName>
        <fullName evidence="2">Uridine phosphorylase</fullName>
        <ecNumber evidence="1">2.4.2.3</ecNumber>
    </recommendedName>
</protein>
<gene>
    <name evidence="5" type="ORF">Premu_1898</name>
</gene>
<evidence type="ECO:0000256" key="3">
    <source>
        <dbReference type="ARBA" id="ARBA00048447"/>
    </source>
</evidence>
<comment type="catalytic activity">
    <reaction evidence="3">
        <text>uridine + phosphate = alpha-D-ribose 1-phosphate + uracil</text>
        <dbReference type="Rhea" id="RHEA:24388"/>
        <dbReference type="ChEBI" id="CHEBI:16704"/>
        <dbReference type="ChEBI" id="CHEBI:17568"/>
        <dbReference type="ChEBI" id="CHEBI:43474"/>
        <dbReference type="ChEBI" id="CHEBI:57720"/>
        <dbReference type="EC" id="2.4.2.3"/>
    </reaction>
</comment>
<dbReference type="GO" id="GO:0006152">
    <property type="term" value="P:purine nucleoside catabolic process"/>
    <property type="evidence" value="ECO:0007669"/>
    <property type="project" value="TreeGrafter"/>
</dbReference>
<proteinExistence type="predicted"/>
<evidence type="ECO:0000256" key="1">
    <source>
        <dbReference type="ARBA" id="ARBA00011888"/>
    </source>
</evidence>
<dbReference type="InterPro" id="IPR035994">
    <property type="entry name" value="Nucleoside_phosphorylase_sf"/>
</dbReference>
<dbReference type="InterPro" id="IPR000845">
    <property type="entry name" value="Nucleoside_phosphorylase_d"/>
</dbReference>
<accession>F8N6R6</accession>
<dbReference type="Proteomes" id="UP000002772">
    <property type="component" value="Unassembled WGS sequence"/>
</dbReference>
<dbReference type="GO" id="GO:0004850">
    <property type="term" value="F:uridine phosphorylase activity"/>
    <property type="evidence" value="ECO:0007669"/>
    <property type="project" value="UniProtKB-EC"/>
</dbReference>
<dbReference type="PANTHER" id="PTHR43691">
    <property type="entry name" value="URIDINE PHOSPHORYLASE"/>
    <property type="match status" value="1"/>
</dbReference>
<dbReference type="GO" id="GO:0005829">
    <property type="term" value="C:cytosol"/>
    <property type="evidence" value="ECO:0007669"/>
    <property type="project" value="TreeGrafter"/>
</dbReference>
<dbReference type="SUPFAM" id="SSF53167">
    <property type="entry name" value="Purine and uridine phosphorylases"/>
    <property type="match status" value="1"/>
</dbReference>
<evidence type="ECO:0000313" key="6">
    <source>
        <dbReference type="Proteomes" id="UP000002772"/>
    </source>
</evidence>
<dbReference type="Gene3D" id="3.40.50.1580">
    <property type="entry name" value="Nucleoside phosphorylase domain"/>
    <property type="match status" value="1"/>
</dbReference>
<dbReference type="CDD" id="cd00436">
    <property type="entry name" value="UP_TbUP-like"/>
    <property type="match status" value="1"/>
</dbReference>
<dbReference type="AlphaFoldDB" id="F8N6R6"/>
<dbReference type="EMBL" id="GL945017">
    <property type="protein sequence ID" value="EGN57301.1"/>
    <property type="molecule type" value="Genomic_DNA"/>
</dbReference>
<evidence type="ECO:0000259" key="4">
    <source>
        <dbReference type="Pfam" id="PF01048"/>
    </source>
</evidence>
<dbReference type="PANTHER" id="PTHR43691:SF11">
    <property type="entry name" value="FI09636P-RELATED"/>
    <property type="match status" value="1"/>
</dbReference>
<dbReference type="STRING" id="688246.Premu_1898"/>
<organism evidence="5 6">
    <name type="scientific">Hallella multisaccharivorax DSM 17128</name>
    <dbReference type="NCBI Taxonomy" id="688246"/>
    <lineage>
        <taxon>Bacteria</taxon>
        <taxon>Pseudomonadati</taxon>
        <taxon>Bacteroidota</taxon>
        <taxon>Bacteroidia</taxon>
        <taxon>Bacteroidales</taxon>
        <taxon>Prevotellaceae</taxon>
        <taxon>Hallella</taxon>
    </lineage>
</organism>
<dbReference type="HOGENOM" id="CLU_075954_0_0_10"/>
<keyword evidence="6" id="KW-1185">Reference proteome</keyword>
<dbReference type="Pfam" id="PF01048">
    <property type="entry name" value="PNP_UDP_1"/>
    <property type="match status" value="1"/>
</dbReference>
<dbReference type="eggNOG" id="COG2820">
    <property type="taxonomic scope" value="Bacteria"/>
</dbReference>
<dbReference type="EC" id="2.4.2.3" evidence="1"/>
<dbReference type="OrthoDB" id="9772602at2"/>
<dbReference type="RefSeq" id="WP_007574747.1">
    <property type="nucleotide sequence ID" value="NZ_BPTS01000002.1"/>
</dbReference>
<evidence type="ECO:0000256" key="2">
    <source>
        <dbReference type="ARBA" id="ARBA00021980"/>
    </source>
</evidence>
<name>F8N6R6_9BACT</name>
<evidence type="ECO:0000313" key="5">
    <source>
        <dbReference type="EMBL" id="EGN57301.1"/>
    </source>
</evidence>
<sequence length="295" mass="32554">MNTLTNNTFYPESELVINGDGSIFHLHLKPEQLADKVILVGDPDRVSLVASHFDKQECEVNNREFHTITGHYHGKRITALSTGIGCDNIDIVMNELDALANIDFKTRTEKTAHHSLTLVRIGTCGGLQPNTPTGTFIASLRSIGFDGLLNFYAGRDKASDLQLEAAFKKHVGWNLKMGNPYVACADNNLIDQIAGDDMVRGITIACGGFFGPQGRKLRLPLMDPDLNEKIESFEYNGLHVDNFEMESSALAGLATLMGHHAMTCCMVIANRRAKKMDTDYKGDIDELVTLVLERI</sequence>
<reference evidence="6" key="1">
    <citation type="journal article" date="2011" name="Stand. Genomic Sci.">
        <title>Non-contiguous finished genome sequence of the opportunistic oral pathogen Prevotella multisaccharivorax type strain (PPPA20).</title>
        <authorList>
            <person name="Pati A."/>
            <person name="Gronow S."/>
            <person name="Lu M."/>
            <person name="Lapidus A."/>
            <person name="Nolan M."/>
            <person name="Lucas S."/>
            <person name="Hammon N."/>
            <person name="Deshpande S."/>
            <person name="Cheng J.F."/>
            <person name="Tapia R."/>
            <person name="Han C."/>
            <person name="Goodwin L."/>
            <person name="Pitluck S."/>
            <person name="Liolios K."/>
            <person name="Pagani I."/>
            <person name="Mavromatis K."/>
            <person name="Mikhailova N."/>
            <person name="Huntemann M."/>
            <person name="Chen A."/>
            <person name="Palaniappan K."/>
            <person name="Land M."/>
            <person name="Hauser L."/>
            <person name="Detter J.C."/>
            <person name="Brambilla E.M."/>
            <person name="Rohde M."/>
            <person name="Goker M."/>
            <person name="Woyke T."/>
            <person name="Bristow J."/>
            <person name="Eisen J.A."/>
            <person name="Markowitz V."/>
            <person name="Hugenholtz P."/>
            <person name="Kyrpides N.C."/>
            <person name="Klenk H.P."/>
            <person name="Ivanova N."/>
        </authorList>
    </citation>
    <scope>NUCLEOTIDE SEQUENCE [LARGE SCALE GENOMIC DNA]</scope>
    <source>
        <strain evidence="6">DSM 17128</strain>
    </source>
</reference>